<evidence type="ECO:0000256" key="2">
    <source>
        <dbReference type="ARBA" id="ARBA00001966"/>
    </source>
</evidence>
<dbReference type="GO" id="GO:0005886">
    <property type="term" value="C:plasma membrane"/>
    <property type="evidence" value="ECO:0007669"/>
    <property type="project" value="UniProtKB-SubCell"/>
</dbReference>
<evidence type="ECO:0000259" key="24">
    <source>
        <dbReference type="PROSITE" id="PS50109"/>
    </source>
</evidence>
<accession>A0A1H2TRT4</accession>
<keyword evidence="13 21" id="KW-0418">Kinase</keyword>
<keyword evidence="8" id="KW-0597">Phosphoprotein</keyword>
<evidence type="ECO:0000256" key="14">
    <source>
        <dbReference type="ARBA" id="ARBA00022840"/>
    </source>
</evidence>
<dbReference type="GO" id="GO:0000155">
    <property type="term" value="F:phosphorelay sensor kinase activity"/>
    <property type="evidence" value="ECO:0007669"/>
    <property type="project" value="UniProtKB-UniRule"/>
</dbReference>
<keyword evidence="19 21" id="KW-0472">Membrane</keyword>
<keyword evidence="9 21" id="KW-0808">Transferase</keyword>
<dbReference type="InterPro" id="IPR036890">
    <property type="entry name" value="HATPase_C_sf"/>
</dbReference>
<dbReference type="PANTHER" id="PTHR24421">
    <property type="entry name" value="NITRATE/NITRITE SENSOR PROTEIN NARX-RELATED"/>
    <property type="match status" value="1"/>
</dbReference>
<feature type="coiled-coil region" evidence="22">
    <location>
        <begin position="102"/>
        <end position="148"/>
    </location>
</feature>
<evidence type="ECO:0000256" key="4">
    <source>
        <dbReference type="ARBA" id="ARBA00004651"/>
    </source>
</evidence>
<dbReference type="PANTHER" id="PTHR24421:SF37">
    <property type="entry name" value="SENSOR HISTIDINE KINASE NARS"/>
    <property type="match status" value="1"/>
</dbReference>
<evidence type="ECO:0000256" key="6">
    <source>
        <dbReference type="ARBA" id="ARBA00022485"/>
    </source>
</evidence>
<dbReference type="PRINTS" id="PR00344">
    <property type="entry name" value="BCTRLSENSOR"/>
</dbReference>
<comment type="subcellular location">
    <subcellularLocation>
        <location evidence="4 21">Cell membrane</location>
        <topology evidence="4 21">Multi-pass membrane protein</topology>
    </subcellularLocation>
    <subcellularLocation>
        <location evidence="3">Cytoplasm</location>
    </subcellularLocation>
</comment>
<dbReference type="AlphaFoldDB" id="A0A1H2TRT4"/>
<dbReference type="Gene3D" id="3.30.565.10">
    <property type="entry name" value="Histidine kinase-like ATPase, C-terminal domain"/>
    <property type="match status" value="1"/>
</dbReference>
<evidence type="ECO:0000256" key="11">
    <source>
        <dbReference type="ARBA" id="ARBA00022723"/>
    </source>
</evidence>
<comment type="catalytic activity">
    <reaction evidence="1 21">
        <text>ATP + protein L-histidine = ADP + protein N-phospho-L-histidine.</text>
        <dbReference type="EC" id="2.7.13.3"/>
    </reaction>
</comment>
<evidence type="ECO:0000256" key="22">
    <source>
        <dbReference type="SAM" id="Coils"/>
    </source>
</evidence>
<keyword evidence="16" id="KW-0408">Iron</keyword>
<reference evidence="25 26" key="1">
    <citation type="submission" date="2016-10" db="EMBL/GenBank/DDBJ databases">
        <authorList>
            <person name="de Groot N.N."/>
        </authorList>
    </citation>
    <scope>NUCLEOTIDE SEQUENCE [LARGE SCALE GENOMIC DNA]</scope>
    <source>
        <strain evidence="25 26">DSM 23126</strain>
    </source>
</reference>
<evidence type="ECO:0000256" key="5">
    <source>
        <dbReference type="ARBA" id="ARBA00022475"/>
    </source>
</evidence>
<dbReference type="Pfam" id="PF02518">
    <property type="entry name" value="HATPase_c"/>
    <property type="match status" value="1"/>
</dbReference>
<dbReference type="Gene3D" id="1.20.5.1930">
    <property type="match status" value="1"/>
</dbReference>
<feature type="domain" description="Histidine kinase" evidence="24">
    <location>
        <begin position="148"/>
        <end position="339"/>
    </location>
</feature>
<evidence type="ECO:0000256" key="16">
    <source>
        <dbReference type="ARBA" id="ARBA00023004"/>
    </source>
</evidence>
<evidence type="ECO:0000256" key="23">
    <source>
        <dbReference type="SAM" id="Phobius"/>
    </source>
</evidence>
<comment type="function">
    <text evidence="20">Member of the two-component regulatory system NreB/NreC involved in the control of dissimilatory nitrate/nitrite reduction in response to oxygen. NreB functions as a direct oxygen sensor histidine kinase which is autophosphorylated, in the absence of oxygen, probably at the conserved histidine residue, and transfers its phosphate group probably to a conserved aspartate residue of NreC. NreB/NreC activates the expression of the nitrate (narGHJI) and nitrite (nir) reductase operons, as well as the putative nitrate transporter gene narT.</text>
</comment>
<dbReference type="GO" id="GO:0046983">
    <property type="term" value="F:protein dimerization activity"/>
    <property type="evidence" value="ECO:0007669"/>
    <property type="project" value="InterPro"/>
</dbReference>
<comment type="cofactor">
    <cofactor evidence="2">
        <name>[4Fe-4S] cluster</name>
        <dbReference type="ChEBI" id="CHEBI:49883"/>
    </cofactor>
</comment>
<keyword evidence="14 21" id="KW-0067">ATP-binding</keyword>
<keyword evidence="5 21" id="KW-1003">Cell membrane</keyword>
<dbReference type="STRING" id="1122204.SAMN05421781_1548"/>
<dbReference type="InterPro" id="IPR005467">
    <property type="entry name" value="His_kinase_dom"/>
</dbReference>
<evidence type="ECO:0000256" key="15">
    <source>
        <dbReference type="ARBA" id="ARBA00022989"/>
    </source>
</evidence>
<dbReference type="GO" id="GO:0051539">
    <property type="term" value="F:4 iron, 4 sulfur cluster binding"/>
    <property type="evidence" value="ECO:0007669"/>
    <property type="project" value="UniProtKB-KW"/>
</dbReference>
<dbReference type="RefSeq" id="WP_245724038.1">
    <property type="nucleotide sequence ID" value="NZ_FNNC01000002.1"/>
</dbReference>
<keyword evidence="22" id="KW-0175">Coiled coil</keyword>
<evidence type="ECO:0000313" key="26">
    <source>
        <dbReference type="Proteomes" id="UP000199488"/>
    </source>
</evidence>
<evidence type="ECO:0000313" key="25">
    <source>
        <dbReference type="EMBL" id="SDW46610.1"/>
    </source>
</evidence>
<dbReference type="InterPro" id="IPR003594">
    <property type="entry name" value="HATPase_dom"/>
</dbReference>
<dbReference type="InterPro" id="IPR050482">
    <property type="entry name" value="Sensor_HK_TwoCompSys"/>
</dbReference>
<keyword evidence="15 23" id="KW-1133">Transmembrane helix</keyword>
<keyword evidence="26" id="KW-1185">Reference proteome</keyword>
<dbReference type="GO" id="GO:0005524">
    <property type="term" value="F:ATP binding"/>
    <property type="evidence" value="ECO:0007669"/>
    <property type="project" value="UniProtKB-UniRule"/>
</dbReference>
<evidence type="ECO:0000256" key="21">
    <source>
        <dbReference type="PIRNR" id="PIRNR037431"/>
    </source>
</evidence>
<evidence type="ECO:0000256" key="7">
    <source>
        <dbReference type="ARBA" id="ARBA00022490"/>
    </source>
</evidence>
<dbReference type="GO" id="GO:0005737">
    <property type="term" value="C:cytoplasm"/>
    <property type="evidence" value="ECO:0007669"/>
    <property type="project" value="UniProtKB-SubCell"/>
</dbReference>
<dbReference type="Proteomes" id="UP000199488">
    <property type="component" value="Unassembled WGS sequence"/>
</dbReference>
<evidence type="ECO:0000256" key="8">
    <source>
        <dbReference type="ARBA" id="ARBA00022553"/>
    </source>
</evidence>
<dbReference type="Pfam" id="PF07730">
    <property type="entry name" value="HisKA_3"/>
    <property type="match status" value="1"/>
</dbReference>
<evidence type="ECO:0000256" key="3">
    <source>
        <dbReference type="ARBA" id="ARBA00004496"/>
    </source>
</evidence>
<evidence type="ECO:0000256" key="12">
    <source>
        <dbReference type="ARBA" id="ARBA00022741"/>
    </source>
</evidence>
<dbReference type="SMART" id="SM00387">
    <property type="entry name" value="HATPase_c"/>
    <property type="match status" value="1"/>
</dbReference>
<dbReference type="CDD" id="cd16917">
    <property type="entry name" value="HATPase_UhpB-NarQ-NarX-like"/>
    <property type="match status" value="1"/>
</dbReference>
<dbReference type="InterPro" id="IPR011712">
    <property type="entry name" value="Sig_transdc_His_kin_sub3_dim/P"/>
</dbReference>
<dbReference type="InterPro" id="IPR017202">
    <property type="entry name" value="LiaS/VraS"/>
</dbReference>
<keyword evidence="18" id="KW-0411">Iron-sulfur</keyword>
<dbReference type="InterPro" id="IPR004358">
    <property type="entry name" value="Sig_transdc_His_kin-like_C"/>
</dbReference>
<organism evidence="25 26">
    <name type="scientific">Marinococcus luteus</name>
    <dbReference type="NCBI Taxonomy" id="1122204"/>
    <lineage>
        <taxon>Bacteria</taxon>
        <taxon>Bacillati</taxon>
        <taxon>Bacillota</taxon>
        <taxon>Bacilli</taxon>
        <taxon>Bacillales</taxon>
        <taxon>Bacillaceae</taxon>
        <taxon>Marinococcus</taxon>
    </lineage>
</organism>
<feature type="transmembrane region" description="Helical" evidence="23">
    <location>
        <begin position="48"/>
        <end position="68"/>
    </location>
</feature>
<dbReference type="PIRSF" id="PIRSF037431">
    <property type="entry name" value="STHK_LiaS"/>
    <property type="match status" value="1"/>
</dbReference>
<keyword evidence="10 23" id="KW-0812">Transmembrane</keyword>
<proteinExistence type="predicted"/>
<keyword evidence="7" id="KW-0963">Cytoplasm</keyword>
<keyword evidence="6" id="KW-0004">4Fe-4S</keyword>
<evidence type="ECO:0000256" key="19">
    <source>
        <dbReference type="ARBA" id="ARBA00023136"/>
    </source>
</evidence>
<sequence length="344" mass="38699">MNSFVKAAGWGIAAAFLISAAAVVPLLLLLPFDTGNVLMGQTVSGLPYGFLLVVLIVLLGTALGFLVFRAWDARWRQLQAVLERLSRGSSKTIWPAEMYREVAELRTELEAVERQLQGQAERGQKLATERAEDREKSLQEVISQERNRIARELHDSVSQQLFAASMMISAVNEQSGPGEASREWQTIERMINQSQLEMRALLLHLRPAALNKQTLQEGITQLLNDLTTKVPLQIKQVIEPFPIEKGVEDQLFRISQESISNTLRHAKATELKVSLLQREEFIILRVQDNGVGFYMEEEKPDSYGLSTMKERAEEIGGHFHLVSLPGEGSRIDVKVPWLSKEEEV</sequence>
<protein>
    <recommendedName>
        <fullName evidence="21">Sensor histidine kinase</fullName>
        <ecNumber evidence="21">2.7.13.3</ecNumber>
    </recommendedName>
</protein>
<gene>
    <name evidence="25" type="ORF">SAMN05421781_1548</name>
</gene>
<evidence type="ECO:0000256" key="18">
    <source>
        <dbReference type="ARBA" id="ARBA00023014"/>
    </source>
</evidence>
<keyword evidence="12 21" id="KW-0547">Nucleotide-binding</keyword>
<dbReference type="PROSITE" id="PS50109">
    <property type="entry name" value="HIS_KIN"/>
    <property type="match status" value="1"/>
</dbReference>
<name>A0A1H2TRT4_9BACI</name>
<dbReference type="EMBL" id="FNNC01000002">
    <property type="protein sequence ID" value="SDW46610.1"/>
    <property type="molecule type" value="Genomic_DNA"/>
</dbReference>
<evidence type="ECO:0000256" key="10">
    <source>
        <dbReference type="ARBA" id="ARBA00022692"/>
    </source>
</evidence>
<keyword evidence="17 21" id="KW-0902">Two-component regulatory system</keyword>
<evidence type="ECO:0000256" key="9">
    <source>
        <dbReference type="ARBA" id="ARBA00022679"/>
    </source>
</evidence>
<evidence type="ECO:0000256" key="17">
    <source>
        <dbReference type="ARBA" id="ARBA00023012"/>
    </source>
</evidence>
<evidence type="ECO:0000256" key="1">
    <source>
        <dbReference type="ARBA" id="ARBA00000085"/>
    </source>
</evidence>
<keyword evidence="11" id="KW-0479">Metal-binding</keyword>
<dbReference type="SUPFAM" id="SSF55874">
    <property type="entry name" value="ATPase domain of HSP90 chaperone/DNA topoisomerase II/histidine kinase"/>
    <property type="match status" value="1"/>
</dbReference>
<evidence type="ECO:0000256" key="13">
    <source>
        <dbReference type="ARBA" id="ARBA00022777"/>
    </source>
</evidence>
<dbReference type="GO" id="GO:0046872">
    <property type="term" value="F:metal ion binding"/>
    <property type="evidence" value="ECO:0007669"/>
    <property type="project" value="UniProtKB-KW"/>
</dbReference>
<evidence type="ECO:0000256" key="20">
    <source>
        <dbReference type="ARBA" id="ARBA00024827"/>
    </source>
</evidence>
<dbReference type="EC" id="2.7.13.3" evidence="21"/>
<feature type="transmembrane region" description="Helical" evidence="23">
    <location>
        <begin position="7"/>
        <end position="28"/>
    </location>
</feature>